<name>A0A7C4HCQ4_STAMA</name>
<proteinExistence type="predicted"/>
<comment type="caution">
    <text evidence="4">The sequence shown here is derived from an EMBL/GenBank/DDBJ whole genome shotgun (WGS) entry which is preliminary data.</text>
</comment>
<dbReference type="EMBL" id="DTBJ01000018">
    <property type="protein sequence ID" value="HGM58467.1"/>
    <property type="molecule type" value="Genomic_DNA"/>
</dbReference>
<evidence type="ECO:0000256" key="2">
    <source>
        <dbReference type="PIRSR" id="PIRSR004976-50"/>
    </source>
</evidence>
<sequence>MVECSYCNKPAVYINKLTGVKYCAKHFIEYFDKKVRRTIRRYGLFSTRENIIVATSGGKDSLSLLHYLNNLAKKIPGWRISALLIDEGIKNYREYTIRDFLTVVDELNIPYRIVSFREYYGYTLDEIVKIGREKNLPYQPCSYCGVFRRYLLNKISREMNGTVLATAHNIDDTVQTFLLNIIRNSWDKIARLGPVTGVIEHSLFVKRVKPFIEMLDKETIIYALLNNLVKPEFYECPYIEHNIRVYLRKYVNELEEKYPGTKYQLFKSMLSIINILNKSRELLIKGEIMKCRICGELSSHIICRSCLYRYELGLTNPSENSMIEELMREGKLKKIHRNRVDYNTI</sequence>
<dbReference type="InterPro" id="IPR035107">
    <property type="entry name" value="tRNA_thiolation_TtcA_Ctu1"/>
</dbReference>
<dbReference type="Gene3D" id="3.40.50.620">
    <property type="entry name" value="HUPs"/>
    <property type="match status" value="1"/>
</dbReference>
<dbReference type="InterPro" id="IPR014729">
    <property type="entry name" value="Rossmann-like_a/b/a_fold"/>
</dbReference>
<dbReference type="GO" id="GO:0002144">
    <property type="term" value="C:cytosolic tRNA wobble base thiouridylase complex"/>
    <property type="evidence" value="ECO:0007669"/>
    <property type="project" value="TreeGrafter"/>
</dbReference>
<dbReference type="PANTHER" id="PTHR11807:SF12">
    <property type="entry name" value="CYTOPLASMIC TRNA 2-THIOLATION PROTEIN 1"/>
    <property type="match status" value="1"/>
</dbReference>
<evidence type="ECO:0000259" key="3">
    <source>
        <dbReference type="Pfam" id="PF01171"/>
    </source>
</evidence>
<reference evidence="4" key="1">
    <citation type="journal article" date="2020" name="mSystems">
        <title>Genome- and Community-Level Interaction Insights into Carbon Utilization and Element Cycling Functions of Hydrothermarchaeota in Hydrothermal Sediment.</title>
        <authorList>
            <person name="Zhou Z."/>
            <person name="Liu Y."/>
            <person name="Xu W."/>
            <person name="Pan J."/>
            <person name="Luo Z.H."/>
            <person name="Li M."/>
        </authorList>
    </citation>
    <scope>NUCLEOTIDE SEQUENCE [LARGE SCALE GENOMIC DNA]</scope>
    <source>
        <strain evidence="4">SpSt-642</strain>
    </source>
</reference>
<dbReference type="SUPFAM" id="SSF52402">
    <property type="entry name" value="Adenine nucleotide alpha hydrolases-like"/>
    <property type="match status" value="1"/>
</dbReference>
<feature type="binding site" evidence="2">
    <location>
        <position position="303"/>
    </location>
    <ligand>
        <name>Zn(2+)</name>
        <dbReference type="ChEBI" id="CHEBI:29105"/>
        <label>2</label>
    </ligand>
</feature>
<gene>
    <name evidence="4" type="ORF">ENU14_02625</name>
</gene>
<keyword evidence="1" id="KW-0808">Transferase</keyword>
<dbReference type="AlphaFoldDB" id="A0A7C4HCQ4"/>
<evidence type="ECO:0000256" key="1">
    <source>
        <dbReference type="ARBA" id="ARBA00022679"/>
    </source>
</evidence>
<dbReference type="GO" id="GO:0000049">
    <property type="term" value="F:tRNA binding"/>
    <property type="evidence" value="ECO:0007669"/>
    <property type="project" value="InterPro"/>
</dbReference>
<feature type="binding site" evidence="2">
    <location>
        <position position="291"/>
    </location>
    <ligand>
        <name>Zn(2+)</name>
        <dbReference type="ChEBI" id="CHEBI:29105"/>
        <label>2</label>
    </ligand>
</feature>
<organism evidence="4">
    <name type="scientific">Staphylothermus marinus</name>
    <dbReference type="NCBI Taxonomy" id="2280"/>
    <lineage>
        <taxon>Archaea</taxon>
        <taxon>Thermoproteota</taxon>
        <taxon>Thermoprotei</taxon>
        <taxon>Desulfurococcales</taxon>
        <taxon>Desulfurococcaceae</taxon>
        <taxon>Staphylothermus</taxon>
    </lineage>
</organism>
<accession>A0A7C4HCQ4</accession>
<dbReference type="GO" id="GO:0016740">
    <property type="term" value="F:transferase activity"/>
    <property type="evidence" value="ECO:0007669"/>
    <property type="project" value="UniProtKB-KW"/>
</dbReference>
<dbReference type="PIRSF" id="PIRSF004976">
    <property type="entry name" value="ATPase_YdaO"/>
    <property type="match status" value="1"/>
</dbReference>
<dbReference type="GO" id="GO:0002143">
    <property type="term" value="P:tRNA wobble position uridine thiolation"/>
    <property type="evidence" value="ECO:0007669"/>
    <property type="project" value="TreeGrafter"/>
</dbReference>
<feature type="binding site" evidence="2">
    <location>
        <position position="23"/>
    </location>
    <ligand>
        <name>Zn(2+)</name>
        <dbReference type="ChEBI" id="CHEBI:29105"/>
        <label>1</label>
    </ligand>
</feature>
<dbReference type="NCBIfam" id="TIGR00269">
    <property type="entry name" value="TIGR00269 family protein"/>
    <property type="match status" value="1"/>
</dbReference>
<dbReference type="PANTHER" id="PTHR11807">
    <property type="entry name" value="ATPASES OF THE PP SUPERFAMILY-RELATED"/>
    <property type="match status" value="1"/>
</dbReference>
<keyword evidence="2" id="KW-0479">Metal-binding</keyword>
<dbReference type="InterPro" id="IPR000541">
    <property type="entry name" value="Ncs6/Tuc1/Ctu1"/>
</dbReference>
<protein>
    <submittedName>
        <fullName evidence="4">TIGR00269 family protein</fullName>
    </submittedName>
</protein>
<feature type="binding site" evidence="2">
    <location>
        <position position="26"/>
    </location>
    <ligand>
        <name>Zn(2+)</name>
        <dbReference type="ChEBI" id="CHEBI:29105"/>
        <label>1</label>
    </ligand>
</feature>
<feature type="binding site" evidence="2">
    <location>
        <position position="7"/>
    </location>
    <ligand>
        <name>Zn(2+)</name>
        <dbReference type="ChEBI" id="CHEBI:29105"/>
        <label>1</label>
    </ligand>
</feature>
<feature type="binding site" evidence="2">
    <location>
        <position position="294"/>
    </location>
    <ligand>
        <name>Zn(2+)</name>
        <dbReference type="ChEBI" id="CHEBI:29105"/>
        <label>2</label>
    </ligand>
</feature>
<dbReference type="InterPro" id="IPR011063">
    <property type="entry name" value="TilS/TtcA_N"/>
</dbReference>
<dbReference type="Pfam" id="PF01171">
    <property type="entry name" value="ATP_bind_3"/>
    <property type="match status" value="1"/>
</dbReference>
<feature type="binding site" evidence="2">
    <location>
        <position position="4"/>
    </location>
    <ligand>
        <name>Zn(2+)</name>
        <dbReference type="ChEBI" id="CHEBI:29105"/>
        <label>1</label>
    </ligand>
</feature>
<dbReference type="GO" id="GO:0046872">
    <property type="term" value="F:metal ion binding"/>
    <property type="evidence" value="ECO:0007669"/>
    <property type="project" value="UniProtKB-KW"/>
</dbReference>
<keyword evidence="2" id="KW-0862">Zinc</keyword>
<feature type="domain" description="tRNA(Ile)-lysidine/2-thiocytidine synthase N-terminal" evidence="3">
    <location>
        <begin position="51"/>
        <end position="186"/>
    </location>
</feature>
<evidence type="ECO:0000313" key="4">
    <source>
        <dbReference type="EMBL" id="HGM58467.1"/>
    </source>
</evidence>
<feature type="binding site" evidence="2">
    <location>
        <position position="306"/>
    </location>
    <ligand>
        <name>Zn(2+)</name>
        <dbReference type="ChEBI" id="CHEBI:29105"/>
        <label>2</label>
    </ligand>
</feature>